<feature type="coiled-coil region" evidence="2">
    <location>
        <begin position="184"/>
        <end position="249"/>
    </location>
</feature>
<proteinExistence type="predicted"/>
<keyword evidence="1" id="KW-0479">Metal-binding</keyword>
<evidence type="ECO:0000256" key="1">
    <source>
        <dbReference type="PROSITE-ProRule" id="PRU00723"/>
    </source>
</evidence>
<evidence type="ECO:0000256" key="3">
    <source>
        <dbReference type="SAM" id="MobiDB-lite"/>
    </source>
</evidence>
<dbReference type="Gene3D" id="4.10.1000.10">
    <property type="entry name" value="Zinc finger, CCCH-type"/>
    <property type="match status" value="1"/>
</dbReference>
<evidence type="ECO:0000256" key="2">
    <source>
        <dbReference type="SAM" id="Coils"/>
    </source>
</evidence>
<comment type="caution">
    <text evidence="5">The sequence shown here is derived from an EMBL/GenBank/DDBJ whole genome shotgun (WGS) entry which is preliminary data.</text>
</comment>
<keyword evidence="1" id="KW-0862">Zinc</keyword>
<dbReference type="InterPro" id="IPR000571">
    <property type="entry name" value="Znf_CCCH"/>
</dbReference>
<accession>A0A8J6D7S1</accession>
<evidence type="ECO:0000313" key="6">
    <source>
        <dbReference type="Proteomes" id="UP000701853"/>
    </source>
</evidence>
<evidence type="ECO:0000259" key="4">
    <source>
        <dbReference type="PROSITE" id="PS50103"/>
    </source>
</evidence>
<dbReference type="PANTHER" id="PTHR38160:SF1">
    <property type="entry name" value="ZINC FINGER CCCH DOMAIN-CONTAINING PROTEIN 40"/>
    <property type="match status" value="1"/>
</dbReference>
<dbReference type="EMBL" id="JAHUZN010000003">
    <property type="protein sequence ID" value="KAG8498231.1"/>
    <property type="molecule type" value="Genomic_DNA"/>
</dbReference>
<dbReference type="SMART" id="SM00356">
    <property type="entry name" value="ZnF_C3H1"/>
    <property type="match status" value="1"/>
</dbReference>
<reference evidence="5 6" key="1">
    <citation type="journal article" date="2021" name="bioRxiv">
        <title>The Gossypium anomalum genome as a resource for cotton improvement and evolutionary analysis of hybrid incompatibility.</title>
        <authorList>
            <person name="Grover C.E."/>
            <person name="Yuan D."/>
            <person name="Arick M.A."/>
            <person name="Miller E.R."/>
            <person name="Hu G."/>
            <person name="Peterson D.G."/>
            <person name="Wendel J.F."/>
            <person name="Udall J.A."/>
        </authorList>
    </citation>
    <scope>NUCLEOTIDE SEQUENCE [LARGE SCALE GENOMIC DNA]</scope>
    <source>
        <strain evidence="5">JFW-Udall</strain>
        <tissue evidence="5">Leaf</tissue>
    </source>
</reference>
<keyword evidence="1" id="KW-0863">Zinc-finger</keyword>
<dbReference type="PROSITE" id="PS50103">
    <property type="entry name" value="ZF_C3H1"/>
    <property type="match status" value="1"/>
</dbReference>
<keyword evidence="2" id="KW-0175">Coiled coil</keyword>
<name>A0A8J6D7S1_9ROSI</name>
<feature type="region of interest" description="Disordered" evidence="3">
    <location>
        <begin position="322"/>
        <end position="372"/>
    </location>
</feature>
<organism evidence="5 6">
    <name type="scientific">Gossypium anomalum</name>
    <dbReference type="NCBI Taxonomy" id="47600"/>
    <lineage>
        <taxon>Eukaryota</taxon>
        <taxon>Viridiplantae</taxon>
        <taxon>Streptophyta</taxon>
        <taxon>Embryophyta</taxon>
        <taxon>Tracheophyta</taxon>
        <taxon>Spermatophyta</taxon>
        <taxon>Magnoliopsida</taxon>
        <taxon>eudicotyledons</taxon>
        <taxon>Gunneridae</taxon>
        <taxon>Pentapetalae</taxon>
        <taxon>rosids</taxon>
        <taxon>malvids</taxon>
        <taxon>Malvales</taxon>
        <taxon>Malvaceae</taxon>
        <taxon>Malvoideae</taxon>
        <taxon>Gossypium</taxon>
    </lineage>
</organism>
<keyword evidence="6" id="KW-1185">Reference proteome</keyword>
<feature type="region of interest" description="Disordered" evidence="3">
    <location>
        <begin position="255"/>
        <end position="309"/>
    </location>
</feature>
<sequence length="451" mass="51224">MVERKLFKTKLCVLYQRGHCSRQSCSFAHGDADLRGFSGSYGGKRNFRDGDLRDKLDRRLSPKRRYSPARYVRDQQISQRYSPLRSIDKKRISFAYLASVSWQICRKLVQKPVSFYRNQKKKECLDGQSDFPETLKIPNVMGDLVIEGRNTSSTSKSILEDQLKEVRMDIDTLINHKHELETFVEEKVQEAETLTSQIEELDSQLEREKEQCKKITSRIKKFVKAHNRCSQIEDELRRSQARLQKSGEQLVLHISGTSGDEENSNVNIVSDGETNHLHTSYPHKVSRRNSSPSKKRLWTNKDTTEGPICDGKARLAESVRLGKRSRWSECPSQSNIDKENGSLKNGNSGAVPLASNEKPRKGKKISVSTSTTDKLKGARSSLSLPFTSMAAHAVDDDEILEVEEKVEASALPFLLPPPPPIRQNGYSQYEGSDRNVDVDRVDEEMVHVDVI</sequence>
<feature type="zinc finger region" description="C3H1-type" evidence="1">
    <location>
        <begin position="6"/>
        <end position="32"/>
    </location>
</feature>
<gene>
    <name evidence="5" type="ORF">CXB51_006910</name>
</gene>
<dbReference type="GO" id="GO:0008270">
    <property type="term" value="F:zinc ion binding"/>
    <property type="evidence" value="ECO:0007669"/>
    <property type="project" value="UniProtKB-KW"/>
</dbReference>
<feature type="domain" description="C3H1-type" evidence="4">
    <location>
        <begin position="6"/>
        <end position="32"/>
    </location>
</feature>
<dbReference type="OrthoDB" id="665283at2759"/>
<dbReference type="AlphaFoldDB" id="A0A8J6D7S1"/>
<dbReference type="PANTHER" id="PTHR38160">
    <property type="entry name" value="ZINC FINGER CCCH DOMAIN-CONTAINING PROTEIN 40"/>
    <property type="match status" value="1"/>
</dbReference>
<dbReference type="InterPro" id="IPR045868">
    <property type="entry name" value="Znf_C3H13/40"/>
</dbReference>
<dbReference type="Proteomes" id="UP000701853">
    <property type="component" value="Chromosome 3"/>
</dbReference>
<evidence type="ECO:0000313" key="5">
    <source>
        <dbReference type="EMBL" id="KAG8498231.1"/>
    </source>
</evidence>
<protein>
    <recommendedName>
        <fullName evidence="4">C3H1-type domain-containing protein</fullName>
    </recommendedName>
</protein>